<evidence type="ECO:0000256" key="2">
    <source>
        <dbReference type="SAM" id="Phobius"/>
    </source>
</evidence>
<feature type="region of interest" description="Disordered" evidence="1">
    <location>
        <begin position="1"/>
        <end position="27"/>
    </location>
</feature>
<feature type="compositionally biased region" description="Polar residues" evidence="1">
    <location>
        <begin position="16"/>
        <end position="27"/>
    </location>
</feature>
<protein>
    <submittedName>
        <fullName evidence="3">Uncharacterized protein</fullName>
    </submittedName>
</protein>
<keyword evidence="2" id="KW-1133">Transmembrane helix</keyword>
<reference evidence="3" key="1">
    <citation type="journal article" date="2020" name="Nature">
        <title>Giant virus diversity and host interactions through global metagenomics.</title>
        <authorList>
            <person name="Schulz F."/>
            <person name="Roux S."/>
            <person name="Paez-Espino D."/>
            <person name="Jungbluth S."/>
            <person name="Walsh D.A."/>
            <person name="Denef V.J."/>
            <person name="McMahon K.D."/>
            <person name="Konstantinidis K.T."/>
            <person name="Eloe-Fadrosh E.A."/>
            <person name="Kyrpides N.C."/>
            <person name="Woyke T."/>
        </authorList>
    </citation>
    <scope>NUCLEOTIDE SEQUENCE</scope>
    <source>
        <strain evidence="3">GVMAG-S-1035237-23</strain>
    </source>
</reference>
<keyword evidence="2" id="KW-0812">Transmembrane</keyword>
<sequence length="136" mass="13995">MAEGATDLSDLLGSGPVQNPSMNQGTTFSPIVTGGTDPFLTNGFSAASPDKPAAVLHSTQHSFSMIRYAIKNLMIYIGFFVGAFAISLSTPRSLILQYIPNTYTSGGVPSYMGASILAGVAVAIAYVVGTLGATLV</sequence>
<dbReference type="EMBL" id="MN740643">
    <property type="protein sequence ID" value="QHS79421.1"/>
    <property type="molecule type" value="Genomic_DNA"/>
</dbReference>
<dbReference type="AlphaFoldDB" id="A0A6C0AJB6"/>
<accession>A0A6C0AJB6</accession>
<feature type="transmembrane region" description="Helical" evidence="2">
    <location>
        <begin position="73"/>
        <end position="91"/>
    </location>
</feature>
<name>A0A6C0AJB6_9ZZZZ</name>
<evidence type="ECO:0000256" key="1">
    <source>
        <dbReference type="SAM" id="MobiDB-lite"/>
    </source>
</evidence>
<keyword evidence="2" id="KW-0472">Membrane</keyword>
<evidence type="ECO:0000313" key="3">
    <source>
        <dbReference type="EMBL" id="QHS79421.1"/>
    </source>
</evidence>
<organism evidence="3">
    <name type="scientific">viral metagenome</name>
    <dbReference type="NCBI Taxonomy" id="1070528"/>
    <lineage>
        <taxon>unclassified sequences</taxon>
        <taxon>metagenomes</taxon>
        <taxon>organismal metagenomes</taxon>
    </lineage>
</organism>
<proteinExistence type="predicted"/>
<feature type="transmembrane region" description="Helical" evidence="2">
    <location>
        <begin position="111"/>
        <end position="135"/>
    </location>
</feature>